<dbReference type="PRINTS" id="PR00502">
    <property type="entry name" value="NUDIXFAMILY"/>
</dbReference>
<feature type="domain" description="Nudix hydrolase" evidence="2">
    <location>
        <begin position="1"/>
        <end position="132"/>
    </location>
</feature>
<gene>
    <name evidence="3" type="ORF">UFOPK2992_01737</name>
</gene>
<name>A0A6J6YZ65_9ZZZZ</name>
<evidence type="ECO:0000259" key="2">
    <source>
        <dbReference type="PROSITE" id="PS51462"/>
    </source>
</evidence>
<dbReference type="InterPro" id="IPR015797">
    <property type="entry name" value="NUDIX_hydrolase-like_dom_sf"/>
</dbReference>
<dbReference type="SUPFAM" id="SSF55811">
    <property type="entry name" value="Nudix"/>
    <property type="match status" value="1"/>
</dbReference>
<dbReference type="InterPro" id="IPR020084">
    <property type="entry name" value="NUDIX_hydrolase_CS"/>
</dbReference>
<dbReference type="PROSITE" id="PS00893">
    <property type="entry name" value="NUDIX_BOX"/>
    <property type="match status" value="1"/>
</dbReference>
<dbReference type="GO" id="GO:0016787">
    <property type="term" value="F:hydrolase activity"/>
    <property type="evidence" value="ECO:0007669"/>
    <property type="project" value="UniProtKB-KW"/>
</dbReference>
<proteinExistence type="predicted"/>
<dbReference type="InterPro" id="IPR020476">
    <property type="entry name" value="Nudix_hydrolase"/>
</dbReference>
<dbReference type="PROSITE" id="PS51462">
    <property type="entry name" value="NUDIX"/>
    <property type="match status" value="1"/>
</dbReference>
<dbReference type="AlphaFoldDB" id="A0A6J6YZ65"/>
<evidence type="ECO:0000313" key="3">
    <source>
        <dbReference type="EMBL" id="CAB4813523.1"/>
    </source>
</evidence>
<dbReference type="PANTHER" id="PTHR43736:SF1">
    <property type="entry name" value="DIHYDRONEOPTERIN TRIPHOSPHATE DIPHOSPHATASE"/>
    <property type="match status" value="1"/>
</dbReference>
<protein>
    <submittedName>
        <fullName evidence="3">Unannotated protein</fullName>
    </submittedName>
</protein>
<dbReference type="Gene3D" id="3.90.79.10">
    <property type="entry name" value="Nucleoside Triphosphate Pyrophosphohydrolase"/>
    <property type="match status" value="1"/>
</dbReference>
<keyword evidence="1" id="KW-0378">Hydrolase</keyword>
<dbReference type="PANTHER" id="PTHR43736">
    <property type="entry name" value="ADP-RIBOSE PYROPHOSPHATASE"/>
    <property type="match status" value="1"/>
</dbReference>
<evidence type="ECO:0000256" key="1">
    <source>
        <dbReference type="ARBA" id="ARBA00022801"/>
    </source>
</evidence>
<sequence length="134" mass="15525">MVVRGVDDRLLAFERGDVRGQWQLPQGGLEVGEDPLAAAWRELREETGLGPNEVQAVAQYPYWVPYEYPDELKTAKGRLGQLHRWFLFDALRADIVPTPDNHEFVAWQWVTREWLIESVVDFRRAGYQLVLSSL</sequence>
<reference evidence="3" key="1">
    <citation type="submission" date="2020-05" db="EMBL/GenBank/DDBJ databases">
        <authorList>
            <person name="Chiriac C."/>
            <person name="Salcher M."/>
            <person name="Ghai R."/>
            <person name="Kavagutti S V."/>
        </authorList>
    </citation>
    <scope>NUCLEOTIDE SEQUENCE</scope>
</reference>
<dbReference type="Pfam" id="PF00293">
    <property type="entry name" value="NUDIX"/>
    <property type="match status" value="1"/>
</dbReference>
<dbReference type="EMBL" id="CAFAAI010000354">
    <property type="protein sequence ID" value="CAB4813523.1"/>
    <property type="molecule type" value="Genomic_DNA"/>
</dbReference>
<accession>A0A6J6YZ65</accession>
<dbReference type="InterPro" id="IPR000086">
    <property type="entry name" value="NUDIX_hydrolase_dom"/>
</dbReference>
<organism evidence="3">
    <name type="scientific">freshwater metagenome</name>
    <dbReference type="NCBI Taxonomy" id="449393"/>
    <lineage>
        <taxon>unclassified sequences</taxon>
        <taxon>metagenomes</taxon>
        <taxon>ecological metagenomes</taxon>
    </lineage>
</organism>